<dbReference type="GeneID" id="98050853"/>
<dbReference type="SMART" id="SM00346">
    <property type="entry name" value="HTH_ICLR"/>
    <property type="match status" value="1"/>
</dbReference>
<dbReference type="GO" id="GO:0003700">
    <property type="term" value="F:DNA-binding transcription factor activity"/>
    <property type="evidence" value="ECO:0007669"/>
    <property type="project" value="TreeGrafter"/>
</dbReference>
<dbReference type="SUPFAM" id="SSF55781">
    <property type="entry name" value="GAF domain-like"/>
    <property type="match status" value="1"/>
</dbReference>
<evidence type="ECO:0000256" key="2">
    <source>
        <dbReference type="ARBA" id="ARBA00023125"/>
    </source>
</evidence>
<dbReference type="Gene3D" id="3.30.450.40">
    <property type="match status" value="1"/>
</dbReference>
<name>A0A852VUW4_PSEA5</name>
<keyword evidence="1" id="KW-0805">Transcription regulation</keyword>
<comment type="caution">
    <text evidence="6">The sequence shown here is derived from an EMBL/GenBank/DDBJ whole genome shotgun (WGS) entry which is preliminary data.</text>
</comment>
<evidence type="ECO:0000259" key="4">
    <source>
        <dbReference type="PROSITE" id="PS51077"/>
    </source>
</evidence>
<dbReference type="GO" id="GO:0003677">
    <property type="term" value="F:DNA binding"/>
    <property type="evidence" value="ECO:0007669"/>
    <property type="project" value="UniProtKB-KW"/>
</dbReference>
<keyword evidence="2 6" id="KW-0238">DNA-binding</keyword>
<gene>
    <name evidence="6" type="ORF">HDA37_001043</name>
</gene>
<proteinExistence type="predicted"/>
<evidence type="ECO:0000313" key="6">
    <source>
        <dbReference type="EMBL" id="NYG00758.1"/>
    </source>
</evidence>
<organism evidence="6 7">
    <name type="scientific">Pseudonocardia alni</name>
    <name type="common">Amycolata alni</name>
    <dbReference type="NCBI Taxonomy" id="33907"/>
    <lineage>
        <taxon>Bacteria</taxon>
        <taxon>Bacillati</taxon>
        <taxon>Actinomycetota</taxon>
        <taxon>Actinomycetes</taxon>
        <taxon>Pseudonocardiales</taxon>
        <taxon>Pseudonocardiaceae</taxon>
        <taxon>Pseudonocardia</taxon>
    </lineage>
</organism>
<feature type="domain" description="IclR-ED" evidence="5">
    <location>
        <begin position="67"/>
        <end position="245"/>
    </location>
</feature>
<dbReference type="Gene3D" id="1.10.10.10">
    <property type="entry name" value="Winged helix-like DNA-binding domain superfamily/Winged helix DNA-binding domain"/>
    <property type="match status" value="1"/>
</dbReference>
<evidence type="ECO:0000256" key="1">
    <source>
        <dbReference type="ARBA" id="ARBA00023015"/>
    </source>
</evidence>
<dbReference type="PANTHER" id="PTHR30136:SF24">
    <property type="entry name" value="HTH-TYPE TRANSCRIPTIONAL REPRESSOR ALLR"/>
    <property type="match status" value="1"/>
</dbReference>
<accession>A0A852VUW4</accession>
<dbReference type="RefSeq" id="WP_312888350.1">
    <property type="nucleotide sequence ID" value="NZ_BAAAJZ010000008.1"/>
</dbReference>
<dbReference type="PANTHER" id="PTHR30136">
    <property type="entry name" value="HELIX-TURN-HELIX TRANSCRIPTIONAL REGULATOR, ICLR FAMILY"/>
    <property type="match status" value="1"/>
</dbReference>
<dbReference type="InterPro" id="IPR036390">
    <property type="entry name" value="WH_DNA-bd_sf"/>
</dbReference>
<keyword evidence="7" id="KW-1185">Reference proteome</keyword>
<reference evidence="6 7" key="1">
    <citation type="submission" date="2020-07" db="EMBL/GenBank/DDBJ databases">
        <title>Sequencing the genomes of 1000 actinobacteria strains.</title>
        <authorList>
            <person name="Klenk H.-P."/>
        </authorList>
    </citation>
    <scope>NUCLEOTIDE SEQUENCE [LARGE SCALE GENOMIC DNA]</scope>
    <source>
        <strain evidence="6 7">DSM 44749</strain>
    </source>
</reference>
<keyword evidence="3" id="KW-0804">Transcription</keyword>
<dbReference type="InterPro" id="IPR036388">
    <property type="entry name" value="WH-like_DNA-bd_sf"/>
</dbReference>
<evidence type="ECO:0000313" key="7">
    <source>
        <dbReference type="Proteomes" id="UP000549695"/>
    </source>
</evidence>
<dbReference type="InterPro" id="IPR005471">
    <property type="entry name" value="Tscrpt_reg_IclR_N"/>
</dbReference>
<dbReference type="Pfam" id="PF01614">
    <property type="entry name" value="IclR_C"/>
    <property type="match status" value="1"/>
</dbReference>
<dbReference type="InterPro" id="IPR014757">
    <property type="entry name" value="Tscrpt_reg_IclR_C"/>
</dbReference>
<protein>
    <submittedName>
        <fullName evidence="6">DNA-binding IclR family transcriptional regulator</fullName>
    </submittedName>
</protein>
<dbReference type="AlphaFoldDB" id="A0A852VUW4"/>
<dbReference type="InterPro" id="IPR029016">
    <property type="entry name" value="GAF-like_dom_sf"/>
</dbReference>
<dbReference type="Proteomes" id="UP000549695">
    <property type="component" value="Unassembled WGS sequence"/>
</dbReference>
<dbReference type="Pfam" id="PF09339">
    <property type="entry name" value="HTH_IclR"/>
    <property type="match status" value="1"/>
</dbReference>
<evidence type="ECO:0000259" key="5">
    <source>
        <dbReference type="PROSITE" id="PS51078"/>
    </source>
</evidence>
<dbReference type="PROSITE" id="PS51077">
    <property type="entry name" value="HTH_ICLR"/>
    <property type="match status" value="1"/>
</dbReference>
<dbReference type="GO" id="GO:0045892">
    <property type="term" value="P:negative regulation of DNA-templated transcription"/>
    <property type="evidence" value="ECO:0007669"/>
    <property type="project" value="TreeGrafter"/>
</dbReference>
<dbReference type="SUPFAM" id="SSF46785">
    <property type="entry name" value="Winged helix' DNA-binding domain"/>
    <property type="match status" value="1"/>
</dbReference>
<dbReference type="PROSITE" id="PS51078">
    <property type="entry name" value="ICLR_ED"/>
    <property type="match status" value="1"/>
</dbReference>
<evidence type="ECO:0000256" key="3">
    <source>
        <dbReference type="ARBA" id="ARBA00023163"/>
    </source>
</evidence>
<dbReference type="EMBL" id="JACCCZ010000001">
    <property type="protein sequence ID" value="NYG00758.1"/>
    <property type="molecule type" value="Genomic_DNA"/>
</dbReference>
<sequence length="251" mass="26393">MVGGEPVLARAVRILSVFEPGRAELGVAEIARASGLHVATASRLVGQLVEQGLLTRTGSGRLRIGMRLWELGQRASPTLTLRAAALPFLGDLHAVVGHHVQLGVLDGDEVIFLERLSAPGAVVNLTRIAGRLPLHVSSSGLVLLAHAPPEQQERVLAAPLERRTPATVTDPDRLRVLLARVRRDGHVVTEGHVHPDATGVAVPVRGRDGDVVAALSTVQPHDGRARTLVPALRAAAHGIARAHGGKDTAPD</sequence>
<dbReference type="InterPro" id="IPR050707">
    <property type="entry name" value="HTH_MetabolicPath_Reg"/>
</dbReference>
<feature type="domain" description="HTH iclR-type" evidence="4">
    <location>
        <begin position="5"/>
        <end position="66"/>
    </location>
</feature>